<comment type="subunit">
    <text evidence="9">Heterooctamer of four alpha and four beta subunits.</text>
</comment>
<organism evidence="14 15">
    <name type="scientific">Hyphomicrobium sulfonivorans</name>
    <dbReference type="NCBI Taxonomy" id="121290"/>
    <lineage>
        <taxon>Bacteria</taxon>
        <taxon>Pseudomonadati</taxon>
        <taxon>Pseudomonadota</taxon>
        <taxon>Alphaproteobacteria</taxon>
        <taxon>Hyphomicrobiales</taxon>
        <taxon>Hyphomicrobiaceae</taxon>
        <taxon>Hyphomicrobium</taxon>
    </lineage>
</organism>
<dbReference type="HAMAP" id="MF_00446">
    <property type="entry name" value="PanD"/>
    <property type="match status" value="1"/>
</dbReference>
<evidence type="ECO:0000256" key="4">
    <source>
        <dbReference type="ARBA" id="ARBA00022813"/>
    </source>
</evidence>
<evidence type="ECO:0000256" key="2">
    <source>
        <dbReference type="ARBA" id="ARBA00022655"/>
    </source>
</evidence>
<comment type="catalytic activity">
    <reaction evidence="9">
        <text>L-aspartate + H(+) = beta-alanine + CO2</text>
        <dbReference type="Rhea" id="RHEA:19497"/>
        <dbReference type="ChEBI" id="CHEBI:15378"/>
        <dbReference type="ChEBI" id="CHEBI:16526"/>
        <dbReference type="ChEBI" id="CHEBI:29991"/>
        <dbReference type="ChEBI" id="CHEBI:57966"/>
        <dbReference type="EC" id="4.1.1.11"/>
    </reaction>
</comment>
<keyword evidence="3 9" id="KW-0210">Decarboxylase</keyword>
<feature type="modified residue" description="Pyruvic acid (Ser)" evidence="9 12">
    <location>
        <position position="21"/>
    </location>
</feature>
<feature type="chain" id="PRO_5013992341" description="Aspartate 1-decarboxylase alpha chain" evidence="9 13">
    <location>
        <begin position="21"/>
        <end position="120"/>
    </location>
</feature>
<dbReference type="PIRSF" id="PIRSF006246">
    <property type="entry name" value="Asp_decarbox"/>
    <property type="match status" value="1"/>
</dbReference>
<dbReference type="Pfam" id="PF02261">
    <property type="entry name" value="Asp_decarbox"/>
    <property type="match status" value="1"/>
</dbReference>
<evidence type="ECO:0000256" key="11">
    <source>
        <dbReference type="PIRSR" id="PIRSR006246-2"/>
    </source>
</evidence>
<comment type="pathway">
    <text evidence="9">Cofactor biosynthesis; (R)-pantothenate biosynthesis; beta-alanine from L-aspartate: step 1/1.</text>
</comment>
<gene>
    <name evidence="9" type="primary">panD</name>
    <name evidence="14" type="ORF">APY04_2589</name>
</gene>
<reference evidence="14 15" key="1">
    <citation type="submission" date="2015-10" db="EMBL/GenBank/DDBJ databases">
        <title>Transcriptomic analysis of a linuron degrading triple-species bacterial consortium.</title>
        <authorList>
            <person name="Albers P."/>
        </authorList>
    </citation>
    <scope>NUCLEOTIDE SEQUENCE [LARGE SCALE GENOMIC DNA]</scope>
    <source>
        <strain evidence="14 15">WDL6</strain>
    </source>
</reference>
<keyword evidence="2 9" id="KW-0566">Pantothenate biosynthesis</keyword>
<keyword evidence="8 9" id="KW-0670">Pyruvate</keyword>
<feature type="active site" description="Schiff-base intermediate with substrate; via pyruvic acid" evidence="9 10">
    <location>
        <position position="21"/>
    </location>
</feature>
<name>A0A109BD40_HYPSL</name>
<comment type="subcellular location">
    <subcellularLocation>
        <location evidence="9">Cytoplasm</location>
    </subcellularLocation>
</comment>
<keyword evidence="5 9" id="KW-0865">Zymogen</keyword>
<dbReference type="AlphaFoldDB" id="A0A109BD40"/>
<comment type="cofactor">
    <cofactor evidence="9 10">
        <name>pyruvate</name>
        <dbReference type="ChEBI" id="CHEBI:15361"/>
    </cofactor>
    <text evidence="9 10">Binds 1 pyruvoyl group covalently per subunit.</text>
</comment>
<dbReference type="GO" id="GO:0005829">
    <property type="term" value="C:cytosol"/>
    <property type="evidence" value="ECO:0007669"/>
    <property type="project" value="TreeGrafter"/>
</dbReference>
<dbReference type="EC" id="4.1.1.11" evidence="9"/>
<evidence type="ECO:0000256" key="3">
    <source>
        <dbReference type="ARBA" id="ARBA00022793"/>
    </source>
</evidence>
<evidence type="ECO:0000256" key="9">
    <source>
        <dbReference type="HAMAP-Rule" id="MF_00446"/>
    </source>
</evidence>
<evidence type="ECO:0000256" key="10">
    <source>
        <dbReference type="PIRSR" id="PIRSR006246-1"/>
    </source>
</evidence>
<keyword evidence="1 9" id="KW-0963">Cytoplasm</keyword>
<evidence type="ECO:0000256" key="7">
    <source>
        <dbReference type="ARBA" id="ARBA00023270"/>
    </source>
</evidence>
<comment type="PTM">
    <text evidence="9 12">Is synthesized initially as an inactive proenzyme, which is activated by self-cleavage at a specific serine bond to produce a beta-subunit with a hydroxyl group at its C-terminus and an alpha-subunit with a pyruvoyl group at its N-terminus.</text>
</comment>
<evidence type="ECO:0000256" key="6">
    <source>
        <dbReference type="ARBA" id="ARBA00023239"/>
    </source>
</evidence>
<dbReference type="Proteomes" id="UP000059074">
    <property type="component" value="Unassembled WGS sequence"/>
</dbReference>
<dbReference type="NCBIfam" id="TIGR00223">
    <property type="entry name" value="panD"/>
    <property type="match status" value="1"/>
</dbReference>
<keyword evidence="7 9" id="KW-0704">Schiff base</keyword>
<comment type="caution">
    <text evidence="14">The sequence shown here is derived from an EMBL/GenBank/DDBJ whole genome shotgun (WGS) entry which is preliminary data.</text>
</comment>
<evidence type="ECO:0000256" key="12">
    <source>
        <dbReference type="PIRSR" id="PIRSR006246-3"/>
    </source>
</evidence>
<dbReference type="CDD" id="cd06919">
    <property type="entry name" value="Asp_decarbox"/>
    <property type="match status" value="1"/>
</dbReference>
<comment type="similarity">
    <text evidence="9">Belongs to the PanD family.</text>
</comment>
<feature type="chain" id="PRO_5013992344" description="Aspartate 1-decarboxylase beta chain" evidence="9 13">
    <location>
        <begin position="1"/>
        <end position="20"/>
    </location>
</feature>
<dbReference type="PANTHER" id="PTHR21012:SF0">
    <property type="entry name" value="ASPARTATE 1-DECARBOXYLASE"/>
    <property type="match status" value="1"/>
</dbReference>
<proteinExistence type="inferred from homology"/>
<comment type="function">
    <text evidence="9">Catalyzes the pyruvoyl-dependent decarboxylation of aspartate to produce beta-alanine.</text>
</comment>
<sequence>MLRCKLHRATVTECDLHYQGSLKIDADLIAAAGLLLNERIEVYNIDNGQRFSTYVIEGPAGSGVIGLNGAAARMACNGDKIIICAYGQLDLEQAKNHHPQIVLLGEGNKITGVTDSPSAD</sequence>
<dbReference type="InterPro" id="IPR003190">
    <property type="entry name" value="Asp_decarbox"/>
</dbReference>
<dbReference type="GO" id="GO:0004068">
    <property type="term" value="F:aspartate 1-decarboxylase activity"/>
    <property type="evidence" value="ECO:0007669"/>
    <property type="project" value="UniProtKB-UniRule"/>
</dbReference>
<dbReference type="PANTHER" id="PTHR21012">
    <property type="entry name" value="ASPARTATE 1-DECARBOXYLASE"/>
    <property type="match status" value="1"/>
</dbReference>
<feature type="active site" description="Proton donor" evidence="9 10">
    <location>
        <position position="54"/>
    </location>
</feature>
<evidence type="ECO:0000313" key="14">
    <source>
        <dbReference type="EMBL" id="KWT66002.1"/>
    </source>
</evidence>
<keyword evidence="6 9" id="KW-0456">Lyase</keyword>
<dbReference type="Gene3D" id="2.40.40.20">
    <property type="match status" value="1"/>
</dbReference>
<evidence type="ECO:0000256" key="5">
    <source>
        <dbReference type="ARBA" id="ARBA00023145"/>
    </source>
</evidence>
<keyword evidence="15" id="KW-1185">Reference proteome</keyword>
<evidence type="ECO:0000256" key="8">
    <source>
        <dbReference type="ARBA" id="ARBA00023317"/>
    </source>
</evidence>
<evidence type="ECO:0000256" key="13">
    <source>
        <dbReference type="PIRSR" id="PIRSR006246-5"/>
    </source>
</evidence>
<evidence type="ECO:0000313" key="15">
    <source>
        <dbReference type="Proteomes" id="UP000059074"/>
    </source>
</evidence>
<dbReference type="PATRIC" id="fig|121290.4.peg.1460"/>
<dbReference type="InterPro" id="IPR009010">
    <property type="entry name" value="Asp_de-COase-like_dom_sf"/>
</dbReference>
<dbReference type="EMBL" id="LMTR01000074">
    <property type="protein sequence ID" value="KWT66002.1"/>
    <property type="molecule type" value="Genomic_DNA"/>
</dbReference>
<feature type="binding site" evidence="9 11">
    <location>
        <position position="53"/>
    </location>
    <ligand>
        <name>substrate</name>
    </ligand>
</feature>
<keyword evidence="4 9" id="KW-0068">Autocatalytic cleavage</keyword>
<dbReference type="SUPFAM" id="SSF50692">
    <property type="entry name" value="ADC-like"/>
    <property type="match status" value="1"/>
</dbReference>
<dbReference type="UniPathway" id="UPA00028">
    <property type="reaction ID" value="UER00002"/>
</dbReference>
<dbReference type="GO" id="GO:0015940">
    <property type="term" value="P:pantothenate biosynthetic process"/>
    <property type="evidence" value="ECO:0007669"/>
    <property type="project" value="UniProtKB-UniRule"/>
</dbReference>
<accession>A0A109BD40</accession>
<feature type="binding site" evidence="9 11">
    <location>
        <begin position="69"/>
        <end position="71"/>
    </location>
    <ligand>
        <name>substrate</name>
    </ligand>
</feature>
<dbReference type="STRING" id="121290.APY04_2589"/>
<evidence type="ECO:0000256" key="1">
    <source>
        <dbReference type="ARBA" id="ARBA00022490"/>
    </source>
</evidence>
<dbReference type="GO" id="GO:0006523">
    <property type="term" value="P:alanine biosynthetic process"/>
    <property type="evidence" value="ECO:0007669"/>
    <property type="project" value="InterPro"/>
</dbReference>
<protein>
    <recommendedName>
        <fullName evidence="9">Aspartate 1-decarboxylase</fullName>
        <ecNumber evidence="9">4.1.1.11</ecNumber>
    </recommendedName>
    <alternativeName>
        <fullName evidence="9">Aspartate alpha-decarboxylase</fullName>
    </alternativeName>
    <component>
        <recommendedName>
            <fullName evidence="9">Aspartate 1-decarboxylase beta chain</fullName>
        </recommendedName>
    </component>
    <component>
        <recommendedName>
            <fullName evidence="9">Aspartate 1-decarboxylase alpha chain</fullName>
        </recommendedName>
    </component>
</protein>